<evidence type="ECO:0000256" key="1">
    <source>
        <dbReference type="SAM" id="MobiDB-lite"/>
    </source>
</evidence>
<feature type="region of interest" description="Disordered" evidence="1">
    <location>
        <begin position="171"/>
        <end position="214"/>
    </location>
</feature>
<reference evidence="2" key="1">
    <citation type="journal article" date="2023" name="Mol. Phylogenet. Evol.">
        <title>Genome-scale phylogeny and comparative genomics of the fungal order Sordariales.</title>
        <authorList>
            <person name="Hensen N."/>
            <person name="Bonometti L."/>
            <person name="Westerberg I."/>
            <person name="Brannstrom I.O."/>
            <person name="Guillou S."/>
            <person name="Cros-Aarteil S."/>
            <person name="Calhoun S."/>
            <person name="Haridas S."/>
            <person name="Kuo A."/>
            <person name="Mondo S."/>
            <person name="Pangilinan J."/>
            <person name="Riley R."/>
            <person name="LaButti K."/>
            <person name="Andreopoulos B."/>
            <person name="Lipzen A."/>
            <person name="Chen C."/>
            <person name="Yan M."/>
            <person name="Daum C."/>
            <person name="Ng V."/>
            <person name="Clum A."/>
            <person name="Steindorff A."/>
            <person name="Ohm R.A."/>
            <person name="Martin F."/>
            <person name="Silar P."/>
            <person name="Natvig D.O."/>
            <person name="Lalanne C."/>
            <person name="Gautier V."/>
            <person name="Ament-Velasquez S.L."/>
            <person name="Kruys A."/>
            <person name="Hutchinson M.I."/>
            <person name="Powell A.J."/>
            <person name="Barry K."/>
            <person name="Miller A.N."/>
            <person name="Grigoriev I.V."/>
            <person name="Debuchy R."/>
            <person name="Gladieux P."/>
            <person name="Hiltunen Thoren M."/>
            <person name="Johannesson H."/>
        </authorList>
    </citation>
    <scope>NUCLEOTIDE SEQUENCE</scope>
    <source>
        <strain evidence="2">CBS 333.67</strain>
    </source>
</reference>
<sequence>MSSAGNGEMLSCATSLTGPAPVPNTPEPLLATKCELPAQGGSNAVPDHTTRFTHESRNSTEAAESKCHSTMIAESAPSGEKANLGEAELGNDDSENDMADKSLSFASLLDEESNNLTYSWASAPAVDFSRLHIEDNSQANPTANRMWNVESRTQRAWLLLHNRQHNREGRSGVRRWLGGAGDPYPRRNRRFSESGSGTAEASVNSGEETAEELR</sequence>
<evidence type="ECO:0000313" key="3">
    <source>
        <dbReference type="Proteomes" id="UP001273166"/>
    </source>
</evidence>
<evidence type="ECO:0000313" key="2">
    <source>
        <dbReference type="EMBL" id="KAK3310951.1"/>
    </source>
</evidence>
<name>A0AAJ0M6J5_9PEZI</name>
<proteinExistence type="predicted"/>
<feature type="region of interest" description="Disordered" evidence="1">
    <location>
        <begin position="1"/>
        <end position="95"/>
    </location>
</feature>
<keyword evidence="3" id="KW-1185">Reference proteome</keyword>
<dbReference type="Proteomes" id="UP001273166">
    <property type="component" value="Unassembled WGS sequence"/>
</dbReference>
<gene>
    <name evidence="2" type="ORF">B0T15DRAFT_56933</name>
</gene>
<dbReference type="RefSeq" id="XP_062726731.1">
    <property type="nucleotide sequence ID" value="XM_062870806.1"/>
</dbReference>
<feature type="compositionally biased region" description="Basic and acidic residues" evidence="1">
    <location>
        <begin position="48"/>
        <end position="67"/>
    </location>
</feature>
<comment type="caution">
    <text evidence="2">The sequence shown here is derived from an EMBL/GenBank/DDBJ whole genome shotgun (WGS) entry which is preliminary data.</text>
</comment>
<dbReference type="EMBL" id="JAUDZG010000001">
    <property type="protein sequence ID" value="KAK3310951.1"/>
    <property type="molecule type" value="Genomic_DNA"/>
</dbReference>
<feature type="compositionally biased region" description="Polar residues" evidence="1">
    <location>
        <begin position="193"/>
        <end position="207"/>
    </location>
</feature>
<protein>
    <submittedName>
        <fullName evidence="2">Uncharacterized protein</fullName>
    </submittedName>
</protein>
<dbReference type="AlphaFoldDB" id="A0AAJ0M6J5"/>
<accession>A0AAJ0M6J5</accession>
<dbReference type="GeneID" id="87889635"/>
<reference evidence="2" key="2">
    <citation type="submission" date="2023-06" db="EMBL/GenBank/DDBJ databases">
        <authorList>
            <consortium name="Lawrence Berkeley National Laboratory"/>
            <person name="Mondo S.J."/>
            <person name="Hensen N."/>
            <person name="Bonometti L."/>
            <person name="Westerberg I."/>
            <person name="Brannstrom I.O."/>
            <person name="Guillou S."/>
            <person name="Cros-Aarteil S."/>
            <person name="Calhoun S."/>
            <person name="Haridas S."/>
            <person name="Kuo A."/>
            <person name="Pangilinan J."/>
            <person name="Riley R."/>
            <person name="Labutti K."/>
            <person name="Andreopoulos B."/>
            <person name="Lipzen A."/>
            <person name="Chen C."/>
            <person name="Yanf M."/>
            <person name="Daum C."/>
            <person name="Ng V."/>
            <person name="Clum A."/>
            <person name="Steindorff A."/>
            <person name="Ohm R."/>
            <person name="Martin F."/>
            <person name="Silar P."/>
            <person name="Natvig D."/>
            <person name="Lalanne C."/>
            <person name="Gautier V."/>
            <person name="Ament-Velasquez S.L."/>
            <person name="Kruys A."/>
            <person name="Hutchinson M.I."/>
            <person name="Powell A.J."/>
            <person name="Barry K."/>
            <person name="Miller A.N."/>
            <person name="Grigoriev I.V."/>
            <person name="Debuchy R."/>
            <person name="Gladieux P."/>
            <person name="Thoren M.H."/>
            <person name="Johannesson H."/>
        </authorList>
    </citation>
    <scope>NUCLEOTIDE SEQUENCE</scope>
    <source>
        <strain evidence="2">CBS 333.67</strain>
    </source>
</reference>
<organism evidence="2 3">
    <name type="scientific">Chaetomium strumarium</name>
    <dbReference type="NCBI Taxonomy" id="1170767"/>
    <lineage>
        <taxon>Eukaryota</taxon>
        <taxon>Fungi</taxon>
        <taxon>Dikarya</taxon>
        <taxon>Ascomycota</taxon>
        <taxon>Pezizomycotina</taxon>
        <taxon>Sordariomycetes</taxon>
        <taxon>Sordariomycetidae</taxon>
        <taxon>Sordariales</taxon>
        <taxon>Chaetomiaceae</taxon>
        <taxon>Chaetomium</taxon>
    </lineage>
</organism>